<organism evidence="7">
    <name type="scientific">freshwater metagenome</name>
    <dbReference type="NCBI Taxonomy" id="449393"/>
    <lineage>
        <taxon>unclassified sequences</taxon>
        <taxon>metagenomes</taxon>
        <taxon>ecological metagenomes</taxon>
    </lineage>
</organism>
<evidence type="ECO:0000313" key="5">
    <source>
        <dbReference type="EMBL" id="CAB4762766.1"/>
    </source>
</evidence>
<dbReference type="EMBL" id="CAFBQP010000143">
    <property type="protein sequence ID" value="CAB5068470.1"/>
    <property type="molecule type" value="Genomic_DNA"/>
</dbReference>
<dbReference type="InterPro" id="IPR001188">
    <property type="entry name" value="Sperm_putr-bd"/>
</dbReference>
<keyword evidence="3" id="KW-0732">Signal</keyword>
<gene>
    <name evidence="5" type="ORF">UFOPK2806_01792</name>
    <name evidence="6" type="ORF">UFOPK3417_00216</name>
    <name evidence="7" type="ORF">UFOPK4306_02406</name>
</gene>
<dbReference type="Gene3D" id="3.40.190.10">
    <property type="entry name" value="Periplasmic binding protein-like II"/>
    <property type="match status" value="2"/>
</dbReference>
<dbReference type="AlphaFoldDB" id="A0A6J7UR08"/>
<accession>A0A6J7UR08</accession>
<dbReference type="SUPFAM" id="SSF53850">
    <property type="entry name" value="Periplasmic binding protein-like II"/>
    <property type="match status" value="1"/>
</dbReference>
<protein>
    <submittedName>
        <fullName evidence="7">Unannotated protein</fullName>
    </submittedName>
</protein>
<proteinExistence type="predicted"/>
<dbReference type="PROSITE" id="PS51318">
    <property type="entry name" value="TAT"/>
    <property type="match status" value="1"/>
</dbReference>
<dbReference type="GO" id="GO:0015846">
    <property type="term" value="P:polyamine transport"/>
    <property type="evidence" value="ECO:0007669"/>
    <property type="project" value="InterPro"/>
</dbReference>
<dbReference type="GO" id="GO:0042597">
    <property type="term" value="C:periplasmic space"/>
    <property type="evidence" value="ECO:0007669"/>
    <property type="project" value="UniProtKB-SubCell"/>
</dbReference>
<dbReference type="PROSITE" id="PS51257">
    <property type="entry name" value="PROKAR_LIPOPROTEIN"/>
    <property type="match status" value="1"/>
</dbReference>
<dbReference type="PANTHER" id="PTHR30222:SF17">
    <property type="entry name" value="SPERMIDINE_PUTRESCINE-BINDING PERIPLASMIC PROTEIN"/>
    <property type="match status" value="1"/>
</dbReference>
<dbReference type="PANTHER" id="PTHR30222">
    <property type="entry name" value="SPERMIDINE/PUTRESCINE-BINDING PERIPLASMIC PROTEIN"/>
    <property type="match status" value="1"/>
</dbReference>
<evidence type="ECO:0000256" key="1">
    <source>
        <dbReference type="ARBA" id="ARBA00004418"/>
    </source>
</evidence>
<comment type="subcellular location">
    <subcellularLocation>
        <location evidence="1">Periplasm</location>
    </subcellularLocation>
</comment>
<dbReference type="GO" id="GO:0019808">
    <property type="term" value="F:polyamine binding"/>
    <property type="evidence" value="ECO:0007669"/>
    <property type="project" value="InterPro"/>
</dbReference>
<dbReference type="InterPro" id="IPR006311">
    <property type="entry name" value="TAT_signal"/>
</dbReference>
<evidence type="ECO:0000256" key="2">
    <source>
        <dbReference type="ARBA" id="ARBA00022448"/>
    </source>
</evidence>
<dbReference type="EMBL" id="CAFBLR010000009">
    <property type="protein sequence ID" value="CAB4860890.1"/>
    <property type="molecule type" value="Genomic_DNA"/>
</dbReference>
<reference evidence="7" key="1">
    <citation type="submission" date="2020-05" db="EMBL/GenBank/DDBJ databases">
        <authorList>
            <person name="Chiriac C."/>
            <person name="Salcher M."/>
            <person name="Ghai R."/>
            <person name="Kavagutti S V."/>
        </authorList>
    </citation>
    <scope>NUCLEOTIDE SEQUENCE</scope>
</reference>
<evidence type="ECO:0000313" key="6">
    <source>
        <dbReference type="EMBL" id="CAB4860890.1"/>
    </source>
</evidence>
<keyword evidence="2" id="KW-0813">Transport</keyword>
<dbReference type="PRINTS" id="PR00909">
    <property type="entry name" value="SPERMDNBNDNG"/>
</dbReference>
<evidence type="ECO:0000313" key="7">
    <source>
        <dbReference type="EMBL" id="CAB5068470.1"/>
    </source>
</evidence>
<keyword evidence="4" id="KW-0574">Periplasm</keyword>
<evidence type="ECO:0000256" key="3">
    <source>
        <dbReference type="ARBA" id="ARBA00022729"/>
    </source>
</evidence>
<dbReference type="Pfam" id="PF13416">
    <property type="entry name" value="SBP_bac_8"/>
    <property type="match status" value="1"/>
</dbReference>
<dbReference type="InterPro" id="IPR006059">
    <property type="entry name" value="SBP"/>
</dbReference>
<name>A0A6J7UR08_9ZZZZ</name>
<sequence>MARHLSRRDLIVRGGALGVTGLSLPALLAACGGSETASTTTGPGTSVTTASDGSITVFNWPLYIENDDASTSPTLKAFTAATGTKVDYRPEVDGNDTFTAKYEPFLSKGEGIGGDIVVLTSYMAARYIAQGYVQAFDPTNFPNRANLIDSRTNPSWDPGNKFSVPYAIGQVGIAYFPDKVGGTITSLSDILDPKLKNRVSILDSLGDTVGSFMVDLGFNPEEGNIDEAKQAIAAIKKARDAGQFRKIVGNSYTDDLQTGEVWAALAWSGDIASLKNDVPDIEFVLPAKGALSFTDNMMIPVGAKNKAGAEGFMNFLYDPKNSGPLFEAISYVSPVKGASAFMTDAGKDNIFINPPVGAKLYEFPPVSAAAYEELSALFLEATQL</sequence>
<dbReference type="CDD" id="cd13590">
    <property type="entry name" value="PBP2_PotD_PotF_like"/>
    <property type="match status" value="1"/>
</dbReference>
<dbReference type="EMBL" id="CAEZYY010000028">
    <property type="protein sequence ID" value="CAB4762766.1"/>
    <property type="molecule type" value="Genomic_DNA"/>
</dbReference>
<evidence type="ECO:0000256" key="4">
    <source>
        <dbReference type="ARBA" id="ARBA00022764"/>
    </source>
</evidence>